<evidence type="ECO:0000256" key="4">
    <source>
        <dbReference type="ARBA" id="ARBA00022692"/>
    </source>
</evidence>
<evidence type="ECO:0000256" key="5">
    <source>
        <dbReference type="ARBA" id="ARBA00022989"/>
    </source>
</evidence>
<reference evidence="10 11" key="1">
    <citation type="submission" date="2017-04" db="EMBL/GenBank/DDBJ databases">
        <authorList>
            <person name="Afonso C.L."/>
            <person name="Miller P.J."/>
            <person name="Scott M.A."/>
            <person name="Spackman E."/>
            <person name="Goraichik I."/>
            <person name="Dimitrov K.M."/>
            <person name="Suarez D.L."/>
            <person name="Swayne D.E."/>
        </authorList>
    </citation>
    <scope>NUCLEOTIDE SEQUENCE [LARGE SCALE GENOMIC DNA]</scope>
    <source>
        <strain evidence="10">LMG 28154</strain>
    </source>
</reference>
<feature type="transmembrane region" description="Helical" evidence="9">
    <location>
        <begin position="103"/>
        <end position="123"/>
    </location>
</feature>
<evidence type="ECO:0000313" key="10">
    <source>
        <dbReference type="EMBL" id="SMF98951.1"/>
    </source>
</evidence>
<comment type="similarity">
    <text evidence="2 7">Belongs to the purine-cytosine permease (2.A.39) family.</text>
</comment>
<protein>
    <submittedName>
        <fullName evidence="10">Cytosine/purine/uracil/thiamine/allantoin permease family protein</fullName>
    </submittedName>
</protein>
<comment type="subcellular location">
    <subcellularLocation>
        <location evidence="1">Membrane</location>
        <topology evidence="1">Multi-pass membrane protein</topology>
    </subcellularLocation>
</comment>
<dbReference type="PANTHER" id="PTHR31806:SF1">
    <property type="entry name" value="PURINE-CYTOSINE PERMEASE FCY2-RELATED"/>
    <property type="match status" value="1"/>
</dbReference>
<dbReference type="PANTHER" id="PTHR31806">
    <property type="entry name" value="PURINE-CYTOSINE PERMEASE FCY2-RELATED"/>
    <property type="match status" value="1"/>
</dbReference>
<feature type="transmembrane region" description="Helical" evidence="9">
    <location>
        <begin position="447"/>
        <end position="466"/>
    </location>
</feature>
<keyword evidence="6 7" id="KW-0472">Membrane</keyword>
<keyword evidence="3 7" id="KW-0813">Transport</keyword>
<feature type="transmembrane region" description="Helical" evidence="9">
    <location>
        <begin position="143"/>
        <end position="165"/>
    </location>
</feature>
<feature type="region of interest" description="Disordered" evidence="8">
    <location>
        <begin position="1"/>
        <end position="34"/>
    </location>
</feature>
<organism evidence="10 11">
    <name type="scientific">Burkholderia singularis</name>
    <dbReference type="NCBI Taxonomy" id="1503053"/>
    <lineage>
        <taxon>Bacteria</taxon>
        <taxon>Pseudomonadati</taxon>
        <taxon>Pseudomonadota</taxon>
        <taxon>Betaproteobacteria</taxon>
        <taxon>Burkholderiales</taxon>
        <taxon>Burkholderiaceae</taxon>
        <taxon>Burkholderia</taxon>
        <taxon>pseudomallei group</taxon>
    </lineage>
</organism>
<dbReference type="InterPro" id="IPR001248">
    <property type="entry name" value="Pur-cyt_permease"/>
</dbReference>
<evidence type="ECO:0000256" key="7">
    <source>
        <dbReference type="PIRNR" id="PIRNR002744"/>
    </source>
</evidence>
<dbReference type="Gene3D" id="1.10.4160.10">
    <property type="entry name" value="Hydantoin permease"/>
    <property type="match status" value="1"/>
</dbReference>
<keyword evidence="4 9" id="KW-0812">Transmembrane</keyword>
<keyword evidence="5 9" id="KW-1133">Transmembrane helix</keyword>
<feature type="transmembrane region" description="Helical" evidence="9">
    <location>
        <begin position="286"/>
        <end position="310"/>
    </location>
</feature>
<evidence type="ECO:0000256" key="2">
    <source>
        <dbReference type="ARBA" id="ARBA00008974"/>
    </source>
</evidence>
<feature type="transmembrane region" description="Helical" evidence="9">
    <location>
        <begin position="400"/>
        <end position="426"/>
    </location>
</feature>
<feature type="transmembrane region" description="Helical" evidence="9">
    <location>
        <begin position="79"/>
        <end position="97"/>
    </location>
</feature>
<feature type="transmembrane region" description="Helical" evidence="9">
    <location>
        <begin position="243"/>
        <end position="265"/>
    </location>
</feature>
<evidence type="ECO:0000313" key="11">
    <source>
        <dbReference type="Proteomes" id="UP000198460"/>
    </source>
</evidence>
<feature type="transmembrane region" description="Helical" evidence="9">
    <location>
        <begin position="375"/>
        <end position="394"/>
    </location>
</feature>
<dbReference type="AlphaFoldDB" id="A0A238H109"/>
<feature type="transmembrane region" description="Helical" evidence="9">
    <location>
        <begin position="330"/>
        <end position="363"/>
    </location>
</feature>
<evidence type="ECO:0000256" key="8">
    <source>
        <dbReference type="SAM" id="MobiDB-lite"/>
    </source>
</evidence>
<dbReference type="PIRSF" id="PIRSF002744">
    <property type="entry name" value="Pur-cyt_permease"/>
    <property type="match status" value="1"/>
</dbReference>
<dbReference type="InterPro" id="IPR026030">
    <property type="entry name" value="Pur-cyt_permease_Fcy2/21/22"/>
</dbReference>
<accession>A0A238H109</accession>
<feature type="transmembrane region" description="Helical" evidence="9">
    <location>
        <begin position="486"/>
        <end position="507"/>
    </location>
</feature>
<evidence type="ECO:0000256" key="3">
    <source>
        <dbReference type="ARBA" id="ARBA00022448"/>
    </source>
</evidence>
<dbReference type="Pfam" id="PF02133">
    <property type="entry name" value="Transp_cyt_pur"/>
    <property type="match status" value="1"/>
</dbReference>
<dbReference type="EMBL" id="FXAN01000036">
    <property type="protein sequence ID" value="SMF98951.1"/>
    <property type="molecule type" value="Genomic_DNA"/>
</dbReference>
<name>A0A238H109_9BURK</name>
<evidence type="ECO:0000256" key="1">
    <source>
        <dbReference type="ARBA" id="ARBA00004141"/>
    </source>
</evidence>
<evidence type="ECO:0000256" key="6">
    <source>
        <dbReference type="ARBA" id="ARBA00023136"/>
    </source>
</evidence>
<feature type="transmembrane region" description="Helical" evidence="9">
    <location>
        <begin position="177"/>
        <end position="198"/>
    </location>
</feature>
<proteinExistence type="inferred from homology"/>
<dbReference type="GO" id="GO:0005886">
    <property type="term" value="C:plasma membrane"/>
    <property type="evidence" value="ECO:0007669"/>
    <property type="project" value="TreeGrafter"/>
</dbReference>
<feature type="transmembrane region" description="Helical" evidence="9">
    <location>
        <begin position="210"/>
        <end position="231"/>
    </location>
</feature>
<evidence type="ECO:0000256" key="9">
    <source>
        <dbReference type="SAM" id="Phobius"/>
    </source>
</evidence>
<dbReference type="Proteomes" id="UP000198460">
    <property type="component" value="Unassembled WGS sequence"/>
</dbReference>
<gene>
    <name evidence="10" type="ORF">BSIN_2167</name>
</gene>
<dbReference type="GO" id="GO:0022857">
    <property type="term" value="F:transmembrane transporter activity"/>
    <property type="evidence" value="ECO:0007669"/>
    <property type="project" value="InterPro"/>
</dbReference>
<sequence length="533" mass="57329">MRAARRQAPELIEHGTTQRTRTTTRPARESIQSGDRFIMNAQQTASAESAAQGFGIESRSIDYIPESERHAKLHSQAPFWFLGNFHFFTISIGFVGPGMGLSAAWTTFAGTLGIMFGTIFMAFHGSQGPEMGLPQMIQSRAQFGYRGVVLALLATLFVFVGFNVVNVSLVMDGLRNVFGLSPTIVALAASVLGGLLAIYGHDLMHRAFKWALMATLPLYAIVTAALMAGLGDSAPAAASSAPSALGFNWIAFVTQFAIGASYNISYAPYVSDYTRYLPKQTSRAKLIAAIFAGASLSGSWMIGIGAWLAARLHASDALVALNQIGSALLPGFGHVLVVVSVAGFLPIVALNTYSAMLTLLTGVDSFRPVAPTRRARVIAITAISSVLLACALLLKGHGIALLNTFLVLLLYFLVPWTAVNLVDYFFVRKGRYAIAHFFTPHGIYGTWQVRGIAAYLIGFGAMIPFFNIVDTASDREIFVGYVAHRLHGVDIAWLIGLAVSGATYYVLSRSLDLHAEQRAITNAAPLKPTVQPR</sequence>